<organism evidence="1 2">
    <name type="scientific">Bathymodiolus azoricus thioautotrophic gill symbiont</name>
    <dbReference type="NCBI Taxonomy" id="235205"/>
    <lineage>
        <taxon>Bacteria</taxon>
        <taxon>Pseudomonadati</taxon>
        <taxon>Pseudomonadota</taxon>
        <taxon>Gammaproteobacteria</taxon>
        <taxon>sulfur-oxidizing symbionts</taxon>
    </lineage>
</organism>
<gene>
    <name evidence="1" type="ORF">AZO1586R_2247</name>
</gene>
<keyword evidence="2" id="KW-1185">Reference proteome</keyword>
<accession>A0ACA8ZT27</accession>
<dbReference type="Proteomes" id="UP000635628">
    <property type="component" value="Unassembled WGS sequence"/>
</dbReference>
<reference evidence="1" key="1">
    <citation type="submission" date="2020-05" db="EMBL/GenBank/DDBJ databases">
        <authorList>
            <person name="Petersen J."/>
            <person name="Sayavedra L."/>
        </authorList>
    </citation>
    <scope>NUCLEOTIDE SEQUENCE</scope>
    <source>
        <strain evidence="1">B azoricus SOX Menez Gwen</strain>
    </source>
</reference>
<evidence type="ECO:0000313" key="2">
    <source>
        <dbReference type="Proteomes" id="UP000635628"/>
    </source>
</evidence>
<comment type="caution">
    <text evidence="1">The sequence shown here is derived from an EMBL/GenBank/DDBJ whole genome shotgun (WGS) entry which is preliminary data.</text>
</comment>
<protein>
    <submittedName>
        <fullName evidence="1">Uncharacterized protein</fullName>
    </submittedName>
</protein>
<dbReference type="EMBL" id="CAESAP020000361">
    <property type="protein sequence ID" value="CAB5507080.1"/>
    <property type="molecule type" value="Genomic_DNA"/>
</dbReference>
<feature type="non-terminal residue" evidence="1">
    <location>
        <position position="1"/>
    </location>
</feature>
<name>A0ACA8ZT27_9GAMM</name>
<sequence length="844" mass="89897">LFNQSNEEYEKLTDQGVEITFGVSLSKAAIKALTQDIIWYENKEIEINGKQHTALMPRLYLAHATLDDLSKTPQAFLSAQNITLNSNGTIINSGNITSAKDTHITANNITNQNAALKGNNINLNAQNTLLNQSGDITANNNLNLTAKTLTNIANQQTTTQKRDTTTTIGKASNLKGKNININAKDVRNTASNITAQDLTITANNLNITTQQNTTDLKAGSGDNYSNSQSTQHQGSHIKVAGDLNINADNINIQGSKVSANNATIKSDNLNIAAVQDSKATQMKASHKGFLSSSVSIDTKATATNIASNLSANNLTLKTTKEDINITGSNIEAQQQMSLDSAKDNNIQAGYDGSLNESYSKTSGLSLAGLVGIGSLYSSTEDLEGRIKRTAVNSTLSGNNITLNANNNIHVVGVDIQADNSISGNAKDINIQNANNTDTNYSKHKKIEVSLADVLGNIVKNPLILKKESDGKVSFTLATATIDKETKHSTQSTVQRSNINAGAAGIRLTANDKQLGKQSGKQATKQTNNQSTNQANNNPTNQVQGNITLTGVNLSATDGDINLTANNNVNIKAALETTTTNSSELHGKADIKFVVKNEYVQIKPAIEAVKDAKQNLSKAKDAYSAYKQDLVQQQAQLQALKAQLQADTGYIEQIDIDEMSELVNDLQADKKYYQANIALATSSLAAKTTALITQVATATASSGTYGFNAGIELDIDTLEKQLNSQQTKSIASHLVANNININANANANKTTTIVGSNLQANTDNGQININAQNLNILSSQDTSNTESNTDHKNLNVSYSVYGATSDSLKGSISKDSSTSNSQQTKHNNTSLTAANVSPKTAHKTH</sequence>
<evidence type="ECO:0000313" key="1">
    <source>
        <dbReference type="EMBL" id="CAB5507080.1"/>
    </source>
</evidence>
<proteinExistence type="predicted"/>